<evidence type="ECO:0000313" key="1">
    <source>
        <dbReference type="EMBL" id="MBD8067171.1"/>
    </source>
</evidence>
<protein>
    <submittedName>
        <fullName evidence="1">Uncharacterized protein</fullName>
    </submittedName>
</protein>
<name>A0A927IUY3_9HYPH</name>
<sequence>MFSPEELDFRLAHSSARLRVWERQVPKLSQHDAVVEVLWDEAKHLVEIGVAHPCKAKVCSRLVERYRRLIVKAKTLRKRAVAGRTGPAASISRA</sequence>
<dbReference type="RefSeq" id="WP_191777973.1">
    <property type="nucleotide sequence ID" value="NZ_JACYFU010000005.1"/>
</dbReference>
<dbReference type="EMBL" id="JACYFU010000005">
    <property type="protein sequence ID" value="MBD8067171.1"/>
    <property type="molecule type" value="Genomic_DNA"/>
</dbReference>
<keyword evidence="2" id="KW-1185">Reference proteome</keyword>
<gene>
    <name evidence="1" type="ORF">IC608_17000</name>
</gene>
<evidence type="ECO:0000313" key="2">
    <source>
        <dbReference type="Proteomes" id="UP000654108"/>
    </source>
</evidence>
<accession>A0A927IUY3</accession>
<proteinExistence type="predicted"/>
<comment type="caution">
    <text evidence="1">The sequence shown here is derived from an EMBL/GenBank/DDBJ whole genome shotgun (WGS) entry which is preliminary data.</text>
</comment>
<organism evidence="1 2">
    <name type="scientific">Devosia oryzisoli</name>
    <dbReference type="NCBI Taxonomy" id="2774138"/>
    <lineage>
        <taxon>Bacteria</taxon>
        <taxon>Pseudomonadati</taxon>
        <taxon>Pseudomonadota</taxon>
        <taxon>Alphaproteobacteria</taxon>
        <taxon>Hyphomicrobiales</taxon>
        <taxon>Devosiaceae</taxon>
        <taxon>Devosia</taxon>
    </lineage>
</organism>
<reference evidence="1" key="1">
    <citation type="submission" date="2020-09" db="EMBL/GenBank/DDBJ databases">
        <title>Genome seq and assembly of Devosia sp.</title>
        <authorList>
            <person name="Chhetri G."/>
        </authorList>
    </citation>
    <scope>NUCLEOTIDE SEQUENCE</scope>
    <source>
        <strain evidence="1">PTR5</strain>
    </source>
</reference>
<dbReference type="Proteomes" id="UP000654108">
    <property type="component" value="Unassembled WGS sequence"/>
</dbReference>
<dbReference type="AlphaFoldDB" id="A0A927IUY3"/>